<accession>A0AB39AJP2</accession>
<name>A0AB39AJP2_9CAUD</name>
<evidence type="ECO:0000313" key="1">
    <source>
        <dbReference type="EMBL" id="XDG30961.1"/>
    </source>
</evidence>
<proteinExistence type="predicted"/>
<organism evidence="1">
    <name type="scientific">Vibrio phage P018-4</name>
    <dbReference type="NCBI Taxonomy" id="3229728"/>
    <lineage>
        <taxon>Viruses</taxon>
        <taxon>Duplodnaviria</taxon>
        <taxon>Heunggongvirae</taxon>
        <taxon>Uroviricota</taxon>
        <taxon>Caudoviricetes</taxon>
    </lineage>
</organism>
<reference evidence="1" key="1">
    <citation type="submission" date="2024-06" db="EMBL/GenBank/DDBJ databases">
        <authorList>
            <person name="Yang R."/>
        </authorList>
    </citation>
    <scope>NUCLEOTIDE SEQUENCE</scope>
</reference>
<dbReference type="EMBL" id="PP934186">
    <property type="protein sequence ID" value="XDG30961.1"/>
    <property type="molecule type" value="Genomic_DNA"/>
</dbReference>
<protein>
    <submittedName>
        <fullName evidence="1">Uncharacterized protein</fullName>
    </submittedName>
</protein>
<sequence>MKICIRFMQFVIDLETYCNLSGIDFDYDYDGELLKMTFKVKDRVINNQLTYNQIVDSNIDLSLSWFSKVKSELFPLSETFLESLHQGQSNLHVAQHKVNHKDYKPSVNWNKFQIKK</sequence>